<gene>
    <name evidence="1" type="ORF">CMV_026209</name>
</gene>
<keyword evidence="2" id="KW-1185">Reference proteome</keyword>
<evidence type="ECO:0000313" key="1">
    <source>
        <dbReference type="EMBL" id="KAF3947687.1"/>
    </source>
</evidence>
<sequence>DEKETDIERTTTDKDIGTSAIRELKATKV</sequence>
<organism evidence="1 2">
    <name type="scientific">Castanea mollissima</name>
    <name type="common">Chinese chestnut</name>
    <dbReference type="NCBI Taxonomy" id="60419"/>
    <lineage>
        <taxon>Eukaryota</taxon>
        <taxon>Viridiplantae</taxon>
        <taxon>Streptophyta</taxon>
        <taxon>Embryophyta</taxon>
        <taxon>Tracheophyta</taxon>
        <taxon>Spermatophyta</taxon>
        <taxon>Magnoliopsida</taxon>
        <taxon>eudicotyledons</taxon>
        <taxon>Gunneridae</taxon>
        <taxon>Pentapetalae</taxon>
        <taxon>rosids</taxon>
        <taxon>fabids</taxon>
        <taxon>Fagales</taxon>
        <taxon>Fagaceae</taxon>
        <taxon>Castanea</taxon>
    </lineage>
</organism>
<dbReference type="Proteomes" id="UP000737018">
    <property type="component" value="Unassembled WGS sequence"/>
</dbReference>
<proteinExistence type="predicted"/>
<name>A0A8J4QDF8_9ROSI</name>
<dbReference type="AlphaFoldDB" id="A0A8J4QDF8"/>
<dbReference type="EMBL" id="JRKL02007491">
    <property type="protein sequence ID" value="KAF3947687.1"/>
    <property type="molecule type" value="Genomic_DNA"/>
</dbReference>
<protein>
    <submittedName>
        <fullName evidence="1">Uncharacterized protein</fullName>
    </submittedName>
</protein>
<evidence type="ECO:0000313" key="2">
    <source>
        <dbReference type="Proteomes" id="UP000737018"/>
    </source>
</evidence>
<accession>A0A8J4QDF8</accession>
<feature type="non-terminal residue" evidence="1">
    <location>
        <position position="29"/>
    </location>
</feature>
<comment type="caution">
    <text evidence="1">The sequence shown here is derived from an EMBL/GenBank/DDBJ whole genome shotgun (WGS) entry which is preliminary data.</text>
</comment>
<reference evidence="1" key="1">
    <citation type="submission" date="2020-03" db="EMBL/GenBank/DDBJ databases">
        <title>Castanea mollissima Vanexum genome sequencing.</title>
        <authorList>
            <person name="Staton M."/>
        </authorList>
    </citation>
    <scope>NUCLEOTIDE SEQUENCE</scope>
    <source>
        <tissue evidence="1">Leaf</tissue>
    </source>
</reference>